<feature type="domain" description="SHSP" evidence="2">
    <location>
        <begin position="93"/>
        <end position="174"/>
    </location>
</feature>
<organism evidence="3 4">
    <name type="scientific">Urochloa decumbens</name>
    <dbReference type="NCBI Taxonomy" id="240449"/>
    <lineage>
        <taxon>Eukaryota</taxon>
        <taxon>Viridiplantae</taxon>
        <taxon>Streptophyta</taxon>
        <taxon>Embryophyta</taxon>
        <taxon>Tracheophyta</taxon>
        <taxon>Spermatophyta</taxon>
        <taxon>Magnoliopsida</taxon>
        <taxon>Liliopsida</taxon>
        <taxon>Poales</taxon>
        <taxon>Poaceae</taxon>
        <taxon>PACMAD clade</taxon>
        <taxon>Panicoideae</taxon>
        <taxon>Panicodae</taxon>
        <taxon>Paniceae</taxon>
        <taxon>Melinidinae</taxon>
        <taxon>Urochloa</taxon>
    </lineage>
</organism>
<name>A0ABC8WVC0_9POAL</name>
<evidence type="ECO:0000259" key="2">
    <source>
        <dbReference type="Pfam" id="PF00011"/>
    </source>
</evidence>
<dbReference type="Proteomes" id="UP001497457">
    <property type="component" value="Chromosome 13rd"/>
</dbReference>
<dbReference type="InterPro" id="IPR044587">
    <property type="entry name" value="HSP21-like"/>
</dbReference>
<dbReference type="PANTHER" id="PTHR46733:SF8">
    <property type="entry name" value="HSP20_ALPHA CRYSTALLIN FAMILY PROTEIN"/>
    <property type="match status" value="1"/>
</dbReference>
<dbReference type="EMBL" id="OZ075123">
    <property type="protein sequence ID" value="CAL4916112.1"/>
    <property type="molecule type" value="Genomic_DNA"/>
</dbReference>
<dbReference type="CDD" id="cd00298">
    <property type="entry name" value="ACD_sHsps_p23-like"/>
    <property type="match status" value="1"/>
</dbReference>
<dbReference type="Pfam" id="PF00011">
    <property type="entry name" value="HSP20"/>
    <property type="match status" value="1"/>
</dbReference>
<keyword evidence="1" id="KW-0346">Stress response</keyword>
<dbReference type="InterPro" id="IPR002068">
    <property type="entry name" value="A-crystallin/Hsp20_dom"/>
</dbReference>
<protein>
    <recommendedName>
        <fullName evidence="2">SHSP domain-containing protein</fullName>
    </recommendedName>
</protein>
<sequence length="179" mass="19461">MSTITSHTLLSRPARSSAGFSFGCVKPAVVSLPWASAGKNRPRSICYSVDTKSTDHPFNISPVALVHPYMPPTSTPRWEIKDDGKNVKLTLFNMPEGAIPGDFQVAIEDDVLVMKTKAPKPPAEQEGAPGSNISFHIRLLVPKGYDKENVRAELQLRALVVTIPKVNPAFTKEVAIDGK</sequence>
<dbReference type="PANTHER" id="PTHR46733">
    <property type="entry name" value="26.5 KDA HEAT SHOCK PROTEIN, MITOCHONDRIAL"/>
    <property type="match status" value="1"/>
</dbReference>
<dbReference type="InterPro" id="IPR008978">
    <property type="entry name" value="HSP20-like_chaperone"/>
</dbReference>
<evidence type="ECO:0000313" key="3">
    <source>
        <dbReference type="EMBL" id="CAL4916112.1"/>
    </source>
</evidence>
<accession>A0ABC8WVC0</accession>
<dbReference type="AlphaFoldDB" id="A0ABC8WVC0"/>
<evidence type="ECO:0000313" key="4">
    <source>
        <dbReference type="Proteomes" id="UP001497457"/>
    </source>
</evidence>
<evidence type="ECO:0000256" key="1">
    <source>
        <dbReference type="ARBA" id="ARBA00023016"/>
    </source>
</evidence>
<keyword evidence="4" id="KW-1185">Reference proteome</keyword>
<dbReference type="Gene3D" id="2.60.40.790">
    <property type="match status" value="1"/>
</dbReference>
<reference evidence="3" key="1">
    <citation type="submission" date="2024-10" db="EMBL/GenBank/DDBJ databases">
        <authorList>
            <person name="Ryan C."/>
        </authorList>
    </citation>
    <scope>NUCLEOTIDE SEQUENCE [LARGE SCALE GENOMIC DNA]</scope>
</reference>
<dbReference type="SUPFAM" id="SSF49764">
    <property type="entry name" value="HSP20-like chaperones"/>
    <property type="match status" value="1"/>
</dbReference>
<proteinExistence type="predicted"/>
<gene>
    <name evidence="3" type="ORF">URODEC1_LOCUS17876</name>
</gene>